<accession>K2R2R2</accession>
<dbReference type="EMBL" id="AMPO01000007">
    <property type="protein sequence ID" value="EKF85507.1"/>
    <property type="molecule type" value="Genomic_DNA"/>
</dbReference>
<evidence type="ECO:0000313" key="2">
    <source>
        <dbReference type="EMBL" id="EKF85507.1"/>
    </source>
</evidence>
<comment type="caution">
    <text evidence="2">The sequence shown here is derived from an EMBL/GenBank/DDBJ whole genome shotgun (WGS) entry which is preliminary data.</text>
</comment>
<dbReference type="OrthoDB" id="386654at2157"/>
<protein>
    <submittedName>
        <fullName evidence="2">Uncharacterized protein</fullName>
    </submittedName>
</protein>
<dbReference type="AlphaFoldDB" id="K2R2R2"/>
<gene>
    <name evidence="2" type="ORF">A994_08736</name>
</gene>
<name>K2R2R2_METFP</name>
<keyword evidence="1" id="KW-1133">Transmembrane helix</keyword>
<organism evidence="2 3">
    <name type="scientific">Methanobacterium formicicum (strain DSM 3637 / PP1)</name>
    <dbReference type="NCBI Taxonomy" id="1204725"/>
    <lineage>
        <taxon>Archaea</taxon>
        <taxon>Methanobacteriati</taxon>
        <taxon>Methanobacteriota</taxon>
        <taxon>Methanomada group</taxon>
        <taxon>Methanobacteria</taxon>
        <taxon>Methanobacteriales</taxon>
        <taxon>Methanobacteriaceae</taxon>
        <taxon>Methanobacterium</taxon>
    </lineage>
</organism>
<feature type="transmembrane region" description="Helical" evidence="1">
    <location>
        <begin position="86"/>
        <end position="106"/>
    </location>
</feature>
<feature type="transmembrane region" description="Helical" evidence="1">
    <location>
        <begin position="112"/>
        <end position="130"/>
    </location>
</feature>
<keyword evidence="1" id="KW-0812">Transmembrane</keyword>
<dbReference type="RefSeq" id="WP_004031111.1">
    <property type="nucleotide sequence ID" value="NZ_AMPO01000007.1"/>
</dbReference>
<dbReference type="Proteomes" id="UP000007360">
    <property type="component" value="Unassembled WGS sequence"/>
</dbReference>
<feature type="transmembrane region" description="Helical" evidence="1">
    <location>
        <begin position="46"/>
        <end position="70"/>
    </location>
</feature>
<keyword evidence="3" id="KW-1185">Reference proteome</keyword>
<evidence type="ECO:0000256" key="1">
    <source>
        <dbReference type="SAM" id="Phobius"/>
    </source>
</evidence>
<reference evidence="2 3" key="1">
    <citation type="journal article" date="2012" name="J. Bacteriol.">
        <title>Draft genome sequence of Methanobacterium formicicum DSM 3637, an archaebacterium isolated from the methane producer amoeba Pelomyxa palustris.</title>
        <authorList>
            <person name="Gutierrez G."/>
        </authorList>
    </citation>
    <scope>NUCLEOTIDE SEQUENCE [LARGE SCALE GENOMIC DNA]</scope>
    <source>
        <strain evidence="3">DSM 3637 / PP1</strain>
    </source>
</reference>
<evidence type="ECO:0000313" key="3">
    <source>
        <dbReference type="Proteomes" id="UP000007360"/>
    </source>
</evidence>
<keyword evidence="1" id="KW-0472">Membrane</keyword>
<sequence>MKLNKKFLLVLLALIYLLVVQKIITSYLFPTTDFNITLSQLNQEILPYRIIIKIAIFLIALSVLVVFVVLKNNLRTDLSPIPPEMFIILILIFSAVIPALALLNILLTGDILFSPILLIYGVIFTSVVYIKDNENTT</sequence>
<proteinExistence type="predicted"/>